<gene>
    <name evidence="1" type="ORF">JMJ55_12560</name>
</gene>
<accession>A0ABS1V389</accession>
<dbReference type="PANTHER" id="PTHR34846">
    <property type="entry name" value="4-CARBOXYMUCONOLACTONE DECARBOXYLASE FAMILY PROTEIN (AFU_ORTHOLOGUE AFUA_6G11590)"/>
    <property type="match status" value="1"/>
</dbReference>
<comment type="caution">
    <text evidence="1">The sequence shown here is derived from an EMBL/GenBank/DDBJ whole genome shotgun (WGS) entry which is preliminary data.</text>
</comment>
<keyword evidence="2" id="KW-1185">Reference proteome</keyword>
<dbReference type="Proteomes" id="UP000606490">
    <property type="component" value="Unassembled WGS sequence"/>
</dbReference>
<proteinExistence type="predicted"/>
<dbReference type="Gene3D" id="1.20.1290.10">
    <property type="entry name" value="AhpD-like"/>
    <property type="match status" value="1"/>
</dbReference>
<dbReference type="EMBL" id="JAEUXJ010000004">
    <property type="protein sequence ID" value="MBL6456160.1"/>
    <property type="molecule type" value="Genomic_DNA"/>
</dbReference>
<protein>
    <submittedName>
        <fullName evidence="1">4-carboxymuconolactone decarboxylase</fullName>
    </submittedName>
</protein>
<evidence type="ECO:0000313" key="2">
    <source>
        <dbReference type="Proteomes" id="UP000606490"/>
    </source>
</evidence>
<dbReference type="PANTHER" id="PTHR34846:SF11">
    <property type="entry name" value="4-CARBOXYMUCONOLACTONE DECARBOXYLASE FAMILY PROTEIN (AFU_ORTHOLOGUE AFUA_6G11590)"/>
    <property type="match status" value="1"/>
</dbReference>
<dbReference type="InterPro" id="IPR029032">
    <property type="entry name" value="AhpD-like"/>
</dbReference>
<name>A0ABS1V389_9PROT</name>
<reference evidence="1 2" key="1">
    <citation type="submission" date="2021-01" db="EMBL/GenBank/DDBJ databases">
        <title>Belnapia mucosa sp. nov. and Belnapia arida sp. nov., isolated from the Tabernas Desert (Almeria, Spain).</title>
        <authorList>
            <person name="Molina-Menor E."/>
            <person name="Vidal-Verdu A."/>
            <person name="Calonge A."/>
            <person name="Satari L."/>
            <person name="Pereto Magraner J."/>
            <person name="Porcar Miralles M."/>
        </authorList>
    </citation>
    <scope>NUCLEOTIDE SEQUENCE [LARGE SCALE GENOMIC DNA]</scope>
    <source>
        <strain evidence="1 2">T6</strain>
    </source>
</reference>
<evidence type="ECO:0000313" key="1">
    <source>
        <dbReference type="EMBL" id="MBL6456160.1"/>
    </source>
</evidence>
<sequence length="125" mass="13337">MSVAPSLPKPVREVAILVTGAHFRSAYELYAHVIAAEQRGLSDDTLATIVAGQRPGDLPRDQAIAYDIASALVNGGVLPELSYRQAVKEFGAHGAAELIYLVGLYCMVSVTLNGFDVPIPEEERG</sequence>
<dbReference type="SUPFAM" id="SSF69118">
    <property type="entry name" value="AhpD-like"/>
    <property type="match status" value="1"/>
</dbReference>
<organism evidence="1 2">
    <name type="scientific">Belnapia mucosa</name>
    <dbReference type="NCBI Taxonomy" id="2804532"/>
    <lineage>
        <taxon>Bacteria</taxon>
        <taxon>Pseudomonadati</taxon>
        <taxon>Pseudomonadota</taxon>
        <taxon>Alphaproteobacteria</taxon>
        <taxon>Acetobacterales</taxon>
        <taxon>Roseomonadaceae</taxon>
        <taxon>Belnapia</taxon>
    </lineage>
</organism>